<proteinExistence type="predicted"/>
<keyword evidence="3" id="KW-1185">Reference proteome</keyword>
<dbReference type="Pfam" id="PF12867">
    <property type="entry name" value="DinB_2"/>
    <property type="match status" value="1"/>
</dbReference>
<dbReference type="PANTHER" id="PTHR39473">
    <property type="match status" value="1"/>
</dbReference>
<reference evidence="2" key="1">
    <citation type="submission" date="2021-12" db="EMBL/GenBank/DDBJ databases">
        <title>Enterovibrio ZSDZ35 sp. nov. and Enterovibrio ZSDZ42 sp. nov., isolated from coastal seawater in Qingdao.</title>
        <authorList>
            <person name="Zhang P."/>
        </authorList>
    </citation>
    <scope>NUCLEOTIDE SEQUENCE</scope>
    <source>
        <strain evidence="2">ZSDZ35</strain>
    </source>
</reference>
<accession>A0ABT5QUU5</accession>
<comment type="caution">
    <text evidence="2">The sequence shown here is derived from an EMBL/GenBank/DDBJ whole genome shotgun (WGS) entry which is preliminary data.</text>
</comment>
<dbReference type="InterPro" id="IPR034660">
    <property type="entry name" value="DinB/YfiT-like"/>
</dbReference>
<dbReference type="PANTHER" id="PTHR39473:SF1">
    <property type="entry name" value="DINB-LIKE DOMAIN-CONTAINING PROTEIN"/>
    <property type="match status" value="1"/>
</dbReference>
<dbReference type="Proteomes" id="UP001149821">
    <property type="component" value="Unassembled WGS sequence"/>
</dbReference>
<evidence type="ECO:0000259" key="1">
    <source>
        <dbReference type="Pfam" id="PF12867"/>
    </source>
</evidence>
<dbReference type="Gene3D" id="1.20.120.450">
    <property type="entry name" value="dinb family like domain"/>
    <property type="match status" value="1"/>
</dbReference>
<organism evidence="2 3">
    <name type="scientific">Enterovibrio qingdaonensis</name>
    <dbReference type="NCBI Taxonomy" id="2899818"/>
    <lineage>
        <taxon>Bacteria</taxon>
        <taxon>Pseudomonadati</taxon>
        <taxon>Pseudomonadota</taxon>
        <taxon>Gammaproteobacteria</taxon>
        <taxon>Vibrionales</taxon>
        <taxon>Vibrionaceae</taxon>
        <taxon>Enterovibrio</taxon>
    </lineage>
</organism>
<feature type="domain" description="DinB-like" evidence="1">
    <location>
        <begin position="28"/>
        <end position="151"/>
    </location>
</feature>
<dbReference type="EMBL" id="JAJUBB010000034">
    <property type="protein sequence ID" value="MDD1784290.1"/>
    <property type="molecule type" value="Genomic_DNA"/>
</dbReference>
<dbReference type="RefSeq" id="WP_274146132.1">
    <property type="nucleotide sequence ID" value="NZ_JAJUBB010000034.1"/>
</dbReference>
<dbReference type="SUPFAM" id="SSF109854">
    <property type="entry name" value="DinB/YfiT-like putative metalloenzymes"/>
    <property type="match status" value="1"/>
</dbReference>
<name>A0ABT5QUU5_9GAMM</name>
<evidence type="ECO:0000313" key="2">
    <source>
        <dbReference type="EMBL" id="MDD1784290.1"/>
    </source>
</evidence>
<protein>
    <submittedName>
        <fullName evidence="2">DinB family protein</fullName>
    </submittedName>
</protein>
<gene>
    <name evidence="2" type="ORF">LRP49_24235</name>
</gene>
<dbReference type="InterPro" id="IPR024775">
    <property type="entry name" value="DinB-like"/>
</dbReference>
<evidence type="ECO:0000313" key="3">
    <source>
        <dbReference type="Proteomes" id="UP001149821"/>
    </source>
</evidence>
<sequence length="182" mass="20351">MLANDAEGSNPPIPFEVEGCLDIAHQAKELLVQLTDEQYNYVAKPYLQSSIGQHMRHILDVFQSLMAWPASSFIDYDKRRRQHPVEKDKSIALEEWGMIEQWVLGVSKEALTSPLTVSGEVSLHQQVSPHASTTLGRELSFVASHAIHHFALLRVSLCAQNIPTDHVFGLAPTTASYYRRGS</sequence>